<dbReference type="GO" id="GO:0047746">
    <property type="term" value="F:chlorophyllase activity"/>
    <property type="evidence" value="ECO:0007669"/>
    <property type="project" value="TreeGrafter"/>
</dbReference>
<keyword evidence="2" id="KW-1185">Reference proteome</keyword>
<gene>
    <name evidence="1" type="ORF">Taro_056644</name>
</gene>
<dbReference type="Gene3D" id="3.40.50.1820">
    <property type="entry name" value="alpha/beta hydrolase"/>
    <property type="match status" value="1"/>
</dbReference>
<dbReference type="PANTHER" id="PTHR33428:SF10">
    <property type="entry name" value="CHLOROPHYLLASE-1"/>
    <property type="match status" value="1"/>
</dbReference>
<reference evidence="1" key="1">
    <citation type="submission" date="2017-07" db="EMBL/GenBank/DDBJ databases">
        <title>Taro Niue Genome Assembly and Annotation.</title>
        <authorList>
            <person name="Atibalentja N."/>
            <person name="Keating K."/>
            <person name="Fields C.J."/>
        </authorList>
    </citation>
    <scope>NUCLEOTIDE SEQUENCE</scope>
    <source>
        <strain evidence="1">Niue_2</strain>
        <tissue evidence="1">Leaf</tissue>
    </source>
</reference>
<evidence type="ECO:0008006" key="3">
    <source>
        <dbReference type="Google" id="ProtNLM"/>
    </source>
</evidence>
<dbReference type="InterPro" id="IPR029058">
    <property type="entry name" value="AB_hydrolase_fold"/>
</dbReference>
<proteinExistence type="predicted"/>
<name>A0A843XU13_COLES</name>
<comment type="caution">
    <text evidence="1">The sequence shown here is derived from an EMBL/GenBank/DDBJ whole genome shotgun (WGS) entry which is preliminary data.</text>
</comment>
<dbReference type="Proteomes" id="UP000652761">
    <property type="component" value="Unassembled WGS sequence"/>
</dbReference>
<dbReference type="EMBL" id="NMUH01016942">
    <property type="protein sequence ID" value="MQM23578.1"/>
    <property type="molecule type" value="Genomic_DNA"/>
</dbReference>
<evidence type="ECO:0000313" key="1">
    <source>
        <dbReference type="EMBL" id="MQM23578.1"/>
    </source>
</evidence>
<sequence length="337" mass="35680">MASSAASSIFEQGKLKVYSCEKTQNDASSPPKPLFIVTPTDQAGSYPVILFLHGFCMRNCYYRQLLGQIASHGYIVVAPQLGFSPFPSAKGDVKPAASLATNFSEHNCSSNEDIAAAAAVINWLPGALQSVLPSGVQANLRSLVLAGHSKGGHTAFALAMHKYATTSLDFSALVGIDPVAGAEVALGLQVPIPPRILTYESNSFAINIPTLIVGSGLGEERKMLILPPCAPKRLNHAEFFSESKPCSSYFVVKDYGHMDMLDDDVTEMALIACMCGGGCRGKMRRTIAGLVVAFLEAYLDGKGEDLAAVVADPSIAPATLDPVQQKLTGRMAAISRL</sequence>
<dbReference type="OrthoDB" id="2093222at2759"/>
<dbReference type="PANTHER" id="PTHR33428">
    <property type="entry name" value="CHLOROPHYLLASE-2, CHLOROPLASTIC"/>
    <property type="match status" value="1"/>
</dbReference>
<dbReference type="InterPro" id="IPR017395">
    <property type="entry name" value="Chlorophyllase-like"/>
</dbReference>
<evidence type="ECO:0000313" key="2">
    <source>
        <dbReference type="Proteomes" id="UP000652761"/>
    </source>
</evidence>
<organism evidence="1 2">
    <name type="scientific">Colocasia esculenta</name>
    <name type="common">Wild taro</name>
    <name type="synonym">Arum esculentum</name>
    <dbReference type="NCBI Taxonomy" id="4460"/>
    <lineage>
        <taxon>Eukaryota</taxon>
        <taxon>Viridiplantae</taxon>
        <taxon>Streptophyta</taxon>
        <taxon>Embryophyta</taxon>
        <taxon>Tracheophyta</taxon>
        <taxon>Spermatophyta</taxon>
        <taxon>Magnoliopsida</taxon>
        <taxon>Liliopsida</taxon>
        <taxon>Araceae</taxon>
        <taxon>Aroideae</taxon>
        <taxon>Colocasieae</taxon>
        <taxon>Colocasia</taxon>
    </lineage>
</organism>
<accession>A0A843XU13</accession>
<protein>
    <recommendedName>
        <fullName evidence="3">Chlorophyllase</fullName>
    </recommendedName>
</protein>
<dbReference type="AlphaFoldDB" id="A0A843XU13"/>
<dbReference type="Pfam" id="PF07224">
    <property type="entry name" value="Chlorophyllase"/>
    <property type="match status" value="2"/>
</dbReference>
<dbReference type="GO" id="GO:0015996">
    <property type="term" value="P:chlorophyll catabolic process"/>
    <property type="evidence" value="ECO:0007669"/>
    <property type="project" value="TreeGrafter"/>
</dbReference>
<dbReference type="SUPFAM" id="SSF53474">
    <property type="entry name" value="alpha/beta-Hydrolases"/>
    <property type="match status" value="1"/>
</dbReference>
<dbReference type="SMR" id="A0A843XU13"/>